<dbReference type="SMART" id="SM01110">
    <property type="entry name" value="Cutinase"/>
    <property type="match status" value="1"/>
</dbReference>
<organism evidence="5 6">
    <name type="scientific">Gordonia jinhuaensis</name>
    <dbReference type="NCBI Taxonomy" id="1517702"/>
    <lineage>
        <taxon>Bacteria</taxon>
        <taxon>Bacillati</taxon>
        <taxon>Actinomycetota</taxon>
        <taxon>Actinomycetes</taxon>
        <taxon>Mycobacteriales</taxon>
        <taxon>Gordoniaceae</taxon>
        <taxon>Gordonia</taxon>
    </lineage>
</organism>
<dbReference type="AlphaFoldDB" id="A0A916TGH2"/>
<dbReference type="InterPro" id="IPR029058">
    <property type="entry name" value="AB_hydrolase_fold"/>
</dbReference>
<dbReference type="InterPro" id="IPR000675">
    <property type="entry name" value="Cutinase/axe"/>
</dbReference>
<keyword evidence="3" id="KW-0378">Hydrolase</keyword>
<evidence type="ECO:0008006" key="7">
    <source>
        <dbReference type="Google" id="ProtNLM"/>
    </source>
</evidence>
<proteinExistence type="inferred from homology"/>
<dbReference type="PANTHER" id="PTHR33630:SF9">
    <property type="entry name" value="CUTINASE 4"/>
    <property type="match status" value="1"/>
</dbReference>
<reference evidence="5" key="2">
    <citation type="submission" date="2020-09" db="EMBL/GenBank/DDBJ databases">
        <authorList>
            <person name="Sun Q."/>
            <person name="Zhou Y."/>
        </authorList>
    </citation>
    <scope>NUCLEOTIDE SEQUENCE</scope>
    <source>
        <strain evidence="5">CGMCC 1.12827</strain>
    </source>
</reference>
<dbReference type="SUPFAM" id="SSF53474">
    <property type="entry name" value="alpha/beta-Hydrolases"/>
    <property type="match status" value="1"/>
</dbReference>
<keyword evidence="4" id="KW-1015">Disulfide bond</keyword>
<sequence length="290" mass="29499">MIGGLAGSLVGTIGSAGTASAASCARVYALVIPGTWETNSGATVHGMLGPAVSNLPADVVVRQIRYDATAFPWDDGGAVYGKSKATAIANANAQAASLVARCPSASIALVGYSQGADAAGDVAAEIGTGHGSIAPSKLVSVDLLADPRRAPGDPLVGPRLTGQGSGGPRQGGFGWVTSKVHSICAPGDMYCNLRKDYYVSRVAGFLAETSDPDPTQIPQYYAEAAAIFGQLLISGGAPAVAGELSDAKARQQINAYDDFLRSGAHVDYAHFEVSPGVTALQWIHDNLAGL</sequence>
<reference evidence="5" key="1">
    <citation type="journal article" date="2014" name="Int. J. Syst. Evol. Microbiol.">
        <title>Complete genome sequence of Corynebacterium casei LMG S-19264T (=DSM 44701T), isolated from a smear-ripened cheese.</title>
        <authorList>
            <consortium name="US DOE Joint Genome Institute (JGI-PGF)"/>
            <person name="Walter F."/>
            <person name="Albersmeier A."/>
            <person name="Kalinowski J."/>
            <person name="Ruckert C."/>
        </authorList>
    </citation>
    <scope>NUCLEOTIDE SEQUENCE</scope>
    <source>
        <strain evidence="5">CGMCC 1.12827</strain>
    </source>
</reference>
<gene>
    <name evidence="5" type="ORF">GCM10011489_34680</name>
</gene>
<protein>
    <recommendedName>
        <fullName evidence="7">Cutinase</fullName>
    </recommendedName>
</protein>
<comment type="similarity">
    <text evidence="1">Belongs to the cutinase family.</text>
</comment>
<accession>A0A916TGH2</accession>
<dbReference type="PANTHER" id="PTHR33630">
    <property type="entry name" value="CUTINASE RV1984C-RELATED-RELATED"/>
    <property type="match status" value="1"/>
</dbReference>
<dbReference type="GO" id="GO:0052689">
    <property type="term" value="F:carboxylic ester hydrolase activity"/>
    <property type="evidence" value="ECO:0007669"/>
    <property type="project" value="UniProtKB-KW"/>
</dbReference>
<evidence type="ECO:0000256" key="4">
    <source>
        <dbReference type="ARBA" id="ARBA00023157"/>
    </source>
</evidence>
<keyword evidence="2" id="KW-0719">Serine esterase</keyword>
<dbReference type="Gene3D" id="3.40.50.1820">
    <property type="entry name" value="alpha/beta hydrolase"/>
    <property type="match status" value="1"/>
</dbReference>
<comment type="caution">
    <text evidence="5">The sequence shown here is derived from an EMBL/GenBank/DDBJ whole genome shotgun (WGS) entry which is preliminary data.</text>
</comment>
<evidence type="ECO:0000256" key="3">
    <source>
        <dbReference type="ARBA" id="ARBA00022801"/>
    </source>
</evidence>
<evidence type="ECO:0000313" key="5">
    <source>
        <dbReference type="EMBL" id="GGB44247.1"/>
    </source>
</evidence>
<evidence type="ECO:0000256" key="2">
    <source>
        <dbReference type="ARBA" id="ARBA00022487"/>
    </source>
</evidence>
<dbReference type="Proteomes" id="UP000621454">
    <property type="component" value="Unassembled WGS sequence"/>
</dbReference>
<name>A0A916TGH2_9ACTN</name>
<dbReference type="EMBL" id="BMGC01000038">
    <property type="protein sequence ID" value="GGB44247.1"/>
    <property type="molecule type" value="Genomic_DNA"/>
</dbReference>
<evidence type="ECO:0000256" key="1">
    <source>
        <dbReference type="ARBA" id="ARBA00007534"/>
    </source>
</evidence>
<evidence type="ECO:0000313" key="6">
    <source>
        <dbReference type="Proteomes" id="UP000621454"/>
    </source>
</evidence>
<keyword evidence="6" id="KW-1185">Reference proteome</keyword>
<dbReference type="Pfam" id="PF01083">
    <property type="entry name" value="Cutinase"/>
    <property type="match status" value="1"/>
</dbReference>